<reference evidence="2" key="1">
    <citation type="journal article" date="2012" name="Nat. Biotechnol.">
        <title>Reference genome sequence of the model plant Setaria.</title>
        <authorList>
            <person name="Bennetzen J.L."/>
            <person name="Schmutz J."/>
            <person name="Wang H."/>
            <person name="Percifield R."/>
            <person name="Hawkins J."/>
            <person name="Pontaroli A.C."/>
            <person name="Estep M."/>
            <person name="Feng L."/>
            <person name="Vaughn J.N."/>
            <person name="Grimwood J."/>
            <person name="Jenkins J."/>
            <person name="Barry K."/>
            <person name="Lindquist E."/>
            <person name="Hellsten U."/>
            <person name="Deshpande S."/>
            <person name="Wang X."/>
            <person name="Wu X."/>
            <person name="Mitros T."/>
            <person name="Triplett J."/>
            <person name="Yang X."/>
            <person name="Ye C.Y."/>
            <person name="Mauro-Herrera M."/>
            <person name="Wang L."/>
            <person name="Li P."/>
            <person name="Sharma M."/>
            <person name="Sharma R."/>
            <person name="Ronald P.C."/>
            <person name="Panaud O."/>
            <person name="Kellogg E.A."/>
            <person name="Brutnell T.P."/>
            <person name="Doust A.N."/>
            <person name="Tuskan G.A."/>
            <person name="Rokhsar D."/>
            <person name="Devos K.M."/>
        </authorList>
    </citation>
    <scope>NUCLEOTIDE SEQUENCE [LARGE SCALE GENOMIC DNA]</scope>
    <source>
        <strain evidence="2">cv. Yugu1</strain>
    </source>
</reference>
<evidence type="ECO:0000313" key="1">
    <source>
        <dbReference type="EnsemblPlants" id="KQL03017"/>
    </source>
</evidence>
<sequence length="104" mass="11605">MKIFSLEGTVLTRLSKSSQKSLLALSLWPTWGAYTLITFRTISPTTSLTRIILSSCLLTSTTPSLRLLSIKTPTPFQFAAVPMYQSLKPVFSTSFAFWPFHLVS</sequence>
<organism evidence="1 2">
    <name type="scientific">Setaria italica</name>
    <name type="common">Foxtail millet</name>
    <name type="synonym">Panicum italicum</name>
    <dbReference type="NCBI Taxonomy" id="4555"/>
    <lineage>
        <taxon>Eukaryota</taxon>
        <taxon>Viridiplantae</taxon>
        <taxon>Streptophyta</taxon>
        <taxon>Embryophyta</taxon>
        <taxon>Tracheophyta</taxon>
        <taxon>Spermatophyta</taxon>
        <taxon>Magnoliopsida</taxon>
        <taxon>Liliopsida</taxon>
        <taxon>Poales</taxon>
        <taxon>Poaceae</taxon>
        <taxon>PACMAD clade</taxon>
        <taxon>Panicoideae</taxon>
        <taxon>Panicodae</taxon>
        <taxon>Paniceae</taxon>
        <taxon>Cenchrinae</taxon>
        <taxon>Setaria</taxon>
    </lineage>
</organism>
<reference evidence="1" key="2">
    <citation type="submission" date="2018-08" db="UniProtKB">
        <authorList>
            <consortium name="EnsemblPlants"/>
        </authorList>
    </citation>
    <scope>IDENTIFICATION</scope>
    <source>
        <strain evidence="1">Yugu1</strain>
    </source>
</reference>
<dbReference type="OMA" id="WTHRIST"/>
<dbReference type="Gramene" id="KQL03017">
    <property type="protein sequence ID" value="KQL03017"/>
    <property type="gene ID" value="SETIT_014709mg"/>
</dbReference>
<dbReference type="Proteomes" id="UP000004995">
    <property type="component" value="Unassembled WGS sequence"/>
</dbReference>
<name>K3YKE0_SETIT</name>
<dbReference type="HOGENOM" id="CLU_2254853_0_0_1"/>
<dbReference type="EMBL" id="AGNK02004026">
    <property type="status" value="NOT_ANNOTATED_CDS"/>
    <property type="molecule type" value="Genomic_DNA"/>
</dbReference>
<dbReference type="InParanoid" id="K3YKE0"/>
<keyword evidence="2" id="KW-1185">Reference proteome</keyword>
<proteinExistence type="predicted"/>
<protein>
    <submittedName>
        <fullName evidence="1">Uncharacterized protein</fullName>
    </submittedName>
</protein>
<dbReference type="AlphaFoldDB" id="K3YKE0"/>
<accession>K3YKE0</accession>
<dbReference type="EnsemblPlants" id="KQL03017">
    <property type="protein sequence ID" value="KQL03017"/>
    <property type="gene ID" value="SETIT_014709mg"/>
</dbReference>
<evidence type="ECO:0000313" key="2">
    <source>
        <dbReference type="Proteomes" id="UP000004995"/>
    </source>
</evidence>